<dbReference type="SFLD" id="SFLDG01017">
    <property type="entry name" value="Polyprenyl_Transferase_Like"/>
    <property type="match status" value="1"/>
</dbReference>
<dbReference type="PANTHER" id="PTHR12001:SF44">
    <property type="entry name" value="GERANYLGERANYL PYROPHOSPHATE SYNTHASE"/>
    <property type="match status" value="1"/>
</dbReference>
<name>A0A9D9HI58_9SPIR</name>
<dbReference type="Gene3D" id="1.10.600.10">
    <property type="entry name" value="Farnesyl Diphosphate Synthase"/>
    <property type="match status" value="1"/>
</dbReference>
<accession>A0A9D9HI58</accession>
<reference evidence="4" key="2">
    <citation type="journal article" date="2021" name="PeerJ">
        <title>Extensive microbial diversity within the chicken gut microbiome revealed by metagenomics and culture.</title>
        <authorList>
            <person name="Gilroy R."/>
            <person name="Ravi A."/>
            <person name="Getino M."/>
            <person name="Pursley I."/>
            <person name="Horton D.L."/>
            <person name="Alikhan N.F."/>
            <person name="Baker D."/>
            <person name="Gharbi K."/>
            <person name="Hall N."/>
            <person name="Watson M."/>
            <person name="Adriaenssens E.M."/>
            <person name="Foster-Nyarko E."/>
            <person name="Jarju S."/>
            <person name="Secka A."/>
            <person name="Antonio M."/>
            <person name="Oren A."/>
            <person name="Chaudhuri R.R."/>
            <person name="La Ragione R."/>
            <person name="Hildebrand F."/>
            <person name="Pallen M.J."/>
        </authorList>
    </citation>
    <scope>NUCLEOTIDE SEQUENCE</scope>
    <source>
        <strain evidence="4">B3-4054</strain>
    </source>
</reference>
<dbReference type="Pfam" id="PF00348">
    <property type="entry name" value="polyprenyl_synt"/>
    <property type="match status" value="1"/>
</dbReference>
<keyword evidence="3" id="KW-0808">Transferase</keyword>
<reference evidence="4" key="1">
    <citation type="submission" date="2020-10" db="EMBL/GenBank/DDBJ databases">
        <authorList>
            <person name="Gilroy R."/>
        </authorList>
    </citation>
    <scope>NUCLEOTIDE SEQUENCE</scope>
    <source>
        <strain evidence="4">B3-4054</strain>
    </source>
</reference>
<dbReference type="SUPFAM" id="SSF48576">
    <property type="entry name" value="Terpenoid synthases"/>
    <property type="match status" value="1"/>
</dbReference>
<dbReference type="InterPro" id="IPR000092">
    <property type="entry name" value="Polyprenyl_synt"/>
</dbReference>
<dbReference type="PROSITE" id="PS00723">
    <property type="entry name" value="POLYPRENYL_SYNTHASE_1"/>
    <property type="match status" value="1"/>
</dbReference>
<comment type="caution">
    <text evidence="4">The sequence shown here is derived from an EMBL/GenBank/DDBJ whole genome shotgun (WGS) entry which is preliminary data.</text>
</comment>
<keyword evidence="1" id="KW-0479">Metal-binding</keyword>
<evidence type="ECO:0000256" key="2">
    <source>
        <dbReference type="ARBA" id="ARBA00022842"/>
    </source>
</evidence>
<dbReference type="SFLD" id="SFLDS00005">
    <property type="entry name" value="Isoprenoid_Synthase_Type_I"/>
    <property type="match status" value="1"/>
</dbReference>
<proteinExistence type="inferred from homology"/>
<dbReference type="Proteomes" id="UP000823616">
    <property type="component" value="Unassembled WGS sequence"/>
</dbReference>
<keyword evidence="2" id="KW-0460">Magnesium</keyword>
<gene>
    <name evidence="4" type="ORF">IAA96_08190</name>
</gene>
<dbReference type="EMBL" id="JADIMS010000153">
    <property type="protein sequence ID" value="MBO8451067.1"/>
    <property type="molecule type" value="Genomic_DNA"/>
</dbReference>
<organism evidence="4 5">
    <name type="scientific">Candidatus Avitreponema avistercoris</name>
    <dbReference type="NCBI Taxonomy" id="2840705"/>
    <lineage>
        <taxon>Bacteria</taxon>
        <taxon>Pseudomonadati</taxon>
        <taxon>Spirochaetota</taxon>
        <taxon>Spirochaetia</taxon>
        <taxon>Spirochaetales</taxon>
        <taxon>Candidatus Avitreponema</taxon>
    </lineage>
</organism>
<sequence length="344" mass="37781">MIGIEYKRRLEKIEEVLCKALPEQPDSDWMRSVFSVLPEGADPAYAARLLEPCRNLLLLGGKRWRPLLLVLSCELAGSAPEAAYPLVPAVEFAHTASLIHDDIEDCAEERRGKPCAHLAYGTDTAINSASWLYFHAQTCIAAYEAAPGLKLRLFSILNRELRRLHLGQAMDIQWHRDHSFIPPREQYECMVRLKTGTLACLAAETGSAAGGAEEEEIRWLGKIASDAGAAFQILDDVKNLTQGNPGKQRGDDIVEGKKSLPVVLHEERGGEDLRPLFEQARKEGIRSPAVEQAIAALERSGAIRQAAEYGNAMAEACITETQKRWNGNPAAGLIAGLFRTMLSG</sequence>
<protein>
    <submittedName>
        <fullName evidence="4">Polyprenyl synthetase family protein</fullName>
    </submittedName>
</protein>
<dbReference type="InterPro" id="IPR033749">
    <property type="entry name" value="Polyprenyl_synt_CS"/>
</dbReference>
<evidence type="ECO:0000313" key="4">
    <source>
        <dbReference type="EMBL" id="MBO8451067.1"/>
    </source>
</evidence>
<comment type="similarity">
    <text evidence="3">Belongs to the FPP/GGPP synthase family.</text>
</comment>
<dbReference type="PANTHER" id="PTHR12001">
    <property type="entry name" value="GERANYLGERANYL PYROPHOSPHATE SYNTHASE"/>
    <property type="match status" value="1"/>
</dbReference>
<dbReference type="GO" id="GO:0008299">
    <property type="term" value="P:isoprenoid biosynthetic process"/>
    <property type="evidence" value="ECO:0007669"/>
    <property type="project" value="InterPro"/>
</dbReference>
<evidence type="ECO:0000313" key="5">
    <source>
        <dbReference type="Proteomes" id="UP000823616"/>
    </source>
</evidence>
<dbReference type="AlphaFoldDB" id="A0A9D9HI58"/>
<dbReference type="GO" id="GO:0046872">
    <property type="term" value="F:metal ion binding"/>
    <property type="evidence" value="ECO:0007669"/>
    <property type="project" value="UniProtKB-KW"/>
</dbReference>
<dbReference type="CDD" id="cd00685">
    <property type="entry name" value="Trans_IPPS_HT"/>
    <property type="match status" value="1"/>
</dbReference>
<evidence type="ECO:0000256" key="1">
    <source>
        <dbReference type="ARBA" id="ARBA00022723"/>
    </source>
</evidence>
<evidence type="ECO:0000256" key="3">
    <source>
        <dbReference type="RuleBase" id="RU004466"/>
    </source>
</evidence>
<dbReference type="GO" id="GO:0004659">
    <property type="term" value="F:prenyltransferase activity"/>
    <property type="evidence" value="ECO:0007669"/>
    <property type="project" value="InterPro"/>
</dbReference>
<dbReference type="InterPro" id="IPR008949">
    <property type="entry name" value="Isoprenoid_synthase_dom_sf"/>
</dbReference>